<feature type="transmembrane region" description="Helical" evidence="3">
    <location>
        <begin position="82"/>
        <end position="100"/>
    </location>
</feature>
<dbReference type="AlphaFoldDB" id="A0A8J5GZI8"/>
<reference evidence="4 5" key="1">
    <citation type="submission" date="2020-08" db="EMBL/GenBank/DDBJ databases">
        <title>Plant Genome Project.</title>
        <authorList>
            <person name="Zhang R.-G."/>
        </authorList>
    </citation>
    <scope>NUCLEOTIDE SEQUENCE [LARGE SCALE GENOMIC DNA]</scope>
    <source>
        <tissue evidence="4">Rhizome</tissue>
    </source>
</reference>
<accession>A0A8J5GZI8</accession>
<keyword evidence="3" id="KW-0472">Membrane</keyword>
<dbReference type="Proteomes" id="UP000734854">
    <property type="component" value="Unassembled WGS sequence"/>
</dbReference>
<sequence length="381" mass="41861">MMSPKSPSSDARSVASSSRQAPLQIIHVVGNFMRIWSVYSLYHYLAHHGDSVVAFIFSCLVPASVIFLVLQKPWKGRPLPNSQVIPTVINGGIMASYFVLWGKGLQSCGPLIALLAEYAGAVLGVLSAALYGRKVHIWRKVGGLFAMLASYYLLLKGWATRTNSPFYSFNKESLGQAKPALELKELVVPISAGILSALRRVIARRISLKNTTKNSNDFLSSHKRSVAELLHLVFSSPRHLMISGGGIIVMEILYQMDFSLMGFVICCSILGFGMLQSLSCYNILHFHTVFLKQLHLEDLEEVLWILSLDQKEHYKKIFRCLHFQADVISTAGVEVAGTAGVEPPNTAEMELADTAEVEVLSDTHSPPGTANDRVVAGEQTV</sequence>
<feature type="transmembrane region" description="Helical" evidence="3">
    <location>
        <begin position="141"/>
        <end position="159"/>
    </location>
</feature>
<gene>
    <name evidence="4" type="ORF">ZIOFF_023735</name>
</gene>
<feature type="transmembrane region" description="Helical" evidence="3">
    <location>
        <begin position="51"/>
        <end position="70"/>
    </location>
</feature>
<evidence type="ECO:0000313" key="5">
    <source>
        <dbReference type="Proteomes" id="UP000734854"/>
    </source>
</evidence>
<organism evidence="4 5">
    <name type="scientific">Zingiber officinale</name>
    <name type="common">Ginger</name>
    <name type="synonym">Amomum zingiber</name>
    <dbReference type="NCBI Taxonomy" id="94328"/>
    <lineage>
        <taxon>Eukaryota</taxon>
        <taxon>Viridiplantae</taxon>
        <taxon>Streptophyta</taxon>
        <taxon>Embryophyta</taxon>
        <taxon>Tracheophyta</taxon>
        <taxon>Spermatophyta</taxon>
        <taxon>Magnoliopsida</taxon>
        <taxon>Liliopsida</taxon>
        <taxon>Zingiberales</taxon>
        <taxon>Zingiberaceae</taxon>
        <taxon>Zingiber</taxon>
    </lineage>
</organism>
<keyword evidence="3" id="KW-1133">Transmembrane helix</keyword>
<comment type="subcellular location">
    <subcellularLocation>
        <location evidence="1">Membrane</location>
        <topology evidence="1">Multi-pass membrane protein</topology>
    </subcellularLocation>
</comment>
<evidence type="ECO:0000256" key="3">
    <source>
        <dbReference type="SAM" id="Phobius"/>
    </source>
</evidence>
<evidence type="ECO:0000313" key="4">
    <source>
        <dbReference type="EMBL" id="KAG6513411.1"/>
    </source>
</evidence>
<protein>
    <submittedName>
        <fullName evidence="4">Uncharacterized protein</fullName>
    </submittedName>
</protein>
<dbReference type="InterPro" id="IPR037185">
    <property type="entry name" value="EmrE-like"/>
</dbReference>
<proteinExistence type="predicted"/>
<evidence type="ECO:0000256" key="2">
    <source>
        <dbReference type="SAM" id="MobiDB-lite"/>
    </source>
</evidence>
<feature type="transmembrane region" description="Helical" evidence="3">
    <location>
        <begin position="260"/>
        <end position="284"/>
    </location>
</feature>
<feature type="transmembrane region" description="Helical" evidence="3">
    <location>
        <begin position="186"/>
        <end position="203"/>
    </location>
</feature>
<dbReference type="SUPFAM" id="SSF103481">
    <property type="entry name" value="Multidrug resistance efflux transporter EmrE"/>
    <property type="match status" value="1"/>
</dbReference>
<feature type="region of interest" description="Disordered" evidence="2">
    <location>
        <begin position="361"/>
        <end position="381"/>
    </location>
</feature>
<evidence type="ECO:0000256" key="1">
    <source>
        <dbReference type="ARBA" id="ARBA00004141"/>
    </source>
</evidence>
<comment type="caution">
    <text evidence="4">The sequence shown here is derived from an EMBL/GenBank/DDBJ whole genome shotgun (WGS) entry which is preliminary data.</text>
</comment>
<keyword evidence="5" id="KW-1185">Reference proteome</keyword>
<dbReference type="EMBL" id="JACMSC010000007">
    <property type="protein sequence ID" value="KAG6513411.1"/>
    <property type="molecule type" value="Genomic_DNA"/>
</dbReference>
<dbReference type="PANTHER" id="PTHR47513">
    <property type="entry name" value="ZINC TRANSPORTER"/>
    <property type="match status" value="1"/>
</dbReference>
<keyword evidence="3" id="KW-0812">Transmembrane</keyword>
<dbReference type="PANTHER" id="PTHR47513:SF1">
    <property type="entry name" value="OS07G0283200 PROTEIN"/>
    <property type="match status" value="1"/>
</dbReference>
<name>A0A8J5GZI8_ZINOF</name>
<feature type="transmembrane region" description="Helical" evidence="3">
    <location>
        <begin position="112"/>
        <end position="132"/>
    </location>
</feature>